<organism evidence="10 11">
    <name type="scientific">Chironomus riparius</name>
    <dbReference type="NCBI Taxonomy" id="315576"/>
    <lineage>
        <taxon>Eukaryota</taxon>
        <taxon>Metazoa</taxon>
        <taxon>Ecdysozoa</taxon>
        <taxon>Arthropoda</taxon>
        <taxon>Hexapoda</taxon>
        <taxon>Insecta</taxon>
        <taxon>Pterygota</taxon>
        <taxon>Neoptera</taxon>
        <taxon>Endopterygota</taxon>
        <taxon>Diptera</taxon>
        <taxon>Nematocera</taxon>
        <taxon>Chironomoidea</taxon>
        <taxon>Chironomidae</taxon>
        <taxon>Chironominae</taxon>
        <taxon>Chironomus</taxon>
    </lineage>
</organism>
<dbReference type="GO" id="GO:0005576">
    <property type="term" value="C:extracellular region"/>
    <property type="evidence" value="ECO:0007669"/>
    <property type="project" value="UniProtKB-SubCell"/>
</dbReference>
<comment type="similarity">
    <text evidence="5">Belongs to the peptidase S1 family. CLIP subfamily.</text>
</comment>
<dbReference type="InterPro" id="IPR041515">
    <property type="entry name" value="PPAF-2-like_Clip"/>
</dbReference>
<sequence>MKIIVLLFMLTLEAQCQESGNFWWKNKDLVNSASQSRSLKESSAKIRTLPPRYRHEKEEVTTKKAVSLYDRDSHENEDNHAEYKYDNEPDCVCVPKNLCNSNNTLITDGNGLIDERSFNLCGTGNICCRLQKSTSKPIPQKITTTTQRNFLNFNISNITNLISTILRPVESTDFKPTTVKPASNLQCISKKGKRLQERILIDDEAEEGDEHDQVGETTFAEYPWMIELLKINQKTRVFEYKCGAVLVNPTTALTANHCLKSKVPSNFQIKAGEWDRSSALEYLPHQDRSVSKIIAHPQYYAGGLYNDIAILKWNSPLKLELNVQPLCLPEENEIIPTGTRCIVTAWGKTAQNSPTTDRLKFVRVPIVDHSKCQKQFRDFRLGPRFRLHESFVCAGGEEGLDACNNDGGSPLVCKRPDSDSYILAGLVSWGLDCGLKDVPGAYTNIFNLLKWIKHNL</sequence>
<dbReference type="FunFam" id="2.40.10.10:FF:000038">
    <property type="entry name" value="Serine protease"/>
    <property type="match status" value="1"/>
</dbReference>
<dbReference type="Gene3D" id="2.40.10.10">
    <property type="entry name" value="Trypsin-like serine proteases"/>
    <property type="match status" value="1"/>
</dbReference>
<dbReference type="Proteomes" id="UP001153620">
    <property type="component" value="Chromosome 4"/>
</dbReference>
<evidence type="ECO:0000313" key="10">
    <source>
        <dbReference type="EMBL" id="CAG9810820.1"/>
    </source>
</evidence>
<dbReference type="PANTHER" id="PTHR24256">
    <property type="entry name" value="TRYPTASE-RELATED"/>
    <property type="match status" value="1"/>
</dbReference>
<evidence type="ECO:0000256" key="3">
    <source>
        <dbReference type="ARBA" id="ARBA00023157"/>
    </source>
</evidence>
<evidence type="ECO:0000256" key="2">
    <source>
        <dbReference type="ARBA" id="ARBA00022525"/>
    </source>
</evidence>
<feature type="domain" description="Peptidase S1" evidence="9">
    <location>
        <begin position="200"/>
        <end position="456"/>
    </location>
</feature>
<name>A0A9N9S3W6_9DIPT</name>
<gene>
    <name evidence="10" type="ORF">CHIRRI_LOCUS13632</name>
</gene>
<dbReference type="CDD" id="cd00190">
    <property type="entry name" value="Tryp_SPc"/>
    <property type="match status" value="1"/>
</dbReference>
<keyword evidence="11" id="KW-1185">Reference proteome</keyword>
<dbReference type="EMBL" id="OU895880">
    <property type="protein sequence ID" value="CAG9810820.1"/>
    <property type="molecule type" value="Genomic_DNA"/>
</dbReference>
<evidence type="ECO:0000256" key="5">
    <source>
        <dbReference type="ARBA" id="ARBA00024195"/>
    </source>
</evidence>
<dbReference type="OrthoDB" id="6261922at2759"/>
<evidence type="ECO:0000256" key="1">
    <source>
        <dbReference type="ARBA" id="ARBA00004613"/>
    </source>
</evidence>
<evidence type="ECO:0000256" key="7">
    <source>
        <dbReference type="ARBA" id="ARBA00076468"/>
    </source>
</evidence>
<evidence type="ECO:0000256" key="4">
    <source>
        <dbReference type="ARBA" id="ARBA00023180"/>
    </source>
</evidence>
<evidence type="ECO:0000259" key="9">
    <source>
        <dbReference type="PROSITE" id="PS50240"/>
    </source>
</evidence>
<dbReference type="PROSITE" id="PS50240">
    <property type="entry name" value="TRYPSIN_DOM"/>
    <property type="match status" value="1"/>
</dbReference>
<dbReference type="SUPFAM" id="SSF50494">
    <property type="entry name" value="Trypsin-like serine proteases"/>
    <property type="match status" value="1"/>
</dbReference>
<dbReference type="PRINTS" id="PR00722">
    <property type="entry name" value="CHYMOTRYPSIN"/>
</dbReference>
<accession>A0A9N9S3W6</accession>
<dbReference type="InterPro" id="IPR051487">
    <property type="entry name" value="Ser/Thr_Proteases_Immune/Dev"/>
</dbReference>
<keyword evidence="4" id="KW-0325">Glycoprotein</keyword>
<dbReference type="InterPro" id="IPR009003">
    <property type="entry name" value="Peptidase_S1_PA"/>
</dbReference>
<dbReference type="GO" id="GO:0006508">
    <property type="term" value="P:proteolysis"/>
    <property type="evidence" value="ECO:0007669"/>
    <property type="project" value="InterPro"/>
</dbReference>
<keyword evidence="8" id="KW-0732">Signal</keyword>
<dbReference type="Pfam" id="PF00089">
    <property type="entry name" value="Trypsin"/>
    <property type="match status" value="1"/>
</dbReference>
<reference evidence="10" key="1">
    <citation type="submission" date="2022-01" db="EMBL/GenBank/DDBJ databases">
        <authorList>
            <person name="King R."/>
        </authorList>
    </citation>
    <scope>NUCLEOTIDE SEQUENCE</scope>
</reference>
<protein>
    <recommendedName>
        <fullName evidence="6">Phenoloxidase-activating factor 2</fullName>
    </recommendedName>
    <alternativeName>
        <fullName evidence="7">Prophenoloxidase-activating factor II</fullName>
    </alternativeName>
</protein>
<dbReference type="InterPro" id="IPR001314">
    <property type="entry name" value="Peptidase_S1A"/>
</dbReference>
<dbReference type="SMART" id="SM00020">
    <property type="entry name" value="Tryp_SPc"/>
    <property type="match status" value="1"/>
</dbReference>
<evidence type="ECO:0000313" key="11">
    <source>
        <dbReference type="Proteomes" id="UP001153620"/>
    </source>
</evidence>
<evidence type="ECO:0000256" key="8">
    <source>
        <dbReference type="SAM" id="SignalP"/>
    </source>
</evidence>
<dbReference type="InterPro" id="IPR001254">
    <property type="entry name" value="Trypsin_dom"/>
</dbReference>
<feature type="signal peptide" evidence="8">
    <location>
        <begin position="1"/>
        <end position="16"/>
    </location>
</feature>
<keyword evidence="3" id="KW-1015">Disulfide bond</keyword>
<comment type="subcellular location">
    <subcellularLocation>
        <location evidence="1">Secreted</location>
    </subcellularLocation>
</comment>
<evidence type="ECO:0000256" key="6">
    <source>
        <dbReference type="ARBA" id="ARBA00068096"/>
    </source>
</evidence>
<feature type="chain" id="PRO_5040340511" description="Phenoloxidase-activating factor 2" evidence="8">
    <location>
        <begin position="17"/>
        <end position="456"/>
    </location>
</feature>
<proteinExistence type="inferred from homology"/>
<dbReference type="AlphaFoldDB" id="A0A9N9S3W6"/>
<dbReference type="InterPro" id="IPR043504">
    <property type="entry name" value="Peptidase_S1_PA_chymotrypsin"/>
</dbReference>
<keyword evidence="2" id="KW-0964">Secreted</keyword>
<reference evidence="10" key="2">
    <citation type="submission" date="2022-10" db="EMBL/GenBank/DDBJ databases">
        <authorList>
            <consortium name="ENA_rothamsted_submissions"/>
            <consortium name="culmorum"/>
            <person name="King R."/>
        </authorList>
    </citation>
    <scope>NUCLEOTIDE SEQUENCE</scope>
</reference>
<dbReference type="Pfam" id="PF18322">
    <property type="entry name" value="CLIP_1"/>
    <property type="match status" value="1"/>
</dbReference>
<dbReference type="GO" id="GO:0004252">
    <property type="term" value="F:serine-type endopeptidase activity"/>
    <property type="evidence" value="ECO:0007669"/>
    <property type="project" value="InterPro"/>
</dbReference>